<dbReference type="InterPro" id="IPR001031">
    <property type="entry name" value="Thioesterase"/>
</dbReference>
<sequence>MSGERATTADRGCREIERELCDIWAAVLGVGVQPHDDFFDSGGNSLKVVDVVIAARRRGIFVRSSAVFRNPTPARLAERLTVGGIEAPGPATDSAVPAVLTTSSVTPGSGGRTVAPLVAEGADDPLFLVLSEQFSDVEREAARGWEIGRPVYTVSLEDDPGADAGAAGVPELAGRFLDEIREVQPTGPYHLAGVGTGAVLAFDLARQLRERDQEVARLVLIKPAALPGEPVDFDLAMRRRLASVAARFGLGGGESAQRVLTLLREEGWYGSGTEVADLARLQRVAAGLTWAVSRYRPKRCDVDVVLLQDERDADSAARVWGQVAADCRAHWFDYGLEWFGPLLTDPRVADVMKLELTT</sequence>
<evidence type="ECO:0000313" key="5">
    <source>
        <dbReference type="Proteomes" id="UP000601027"/>
    </source>
</evidence>
<dbReference type="Pfam" id="PF00975">
    <property type="entry name" value="Thioesterase"/>
    <property type="match status" value="1"/>
</dbReference>
<dbReference type="InterPro" id="IPR036736">
    <property type="entry name" value="ACP-like_sf"/>
</dbReference>
<dbReference type="Proteomes" id="UP000601027">
    <property type="component" value="Unassembled WGS sequence"/>
</dbReference>
<evidence type="ECO:0000259" key="3">
    <source>
        <dbReference type="PROSITE" id="PS50075"/>
    </source>
</evidence>
<dbReference type="InterPro" id="IPR009081">
    <property type="entry name" value="PP-bd_ACP"/>
</dbReference>
<keyword evidence="2" id="KW-0597">Phosphoprotein</keyword>
<protein>
    <recommendedName>
        <fullName evidence="3">Carrier domain-containing protein</fullName>
    </recommendedName>
</protein>
<dbReference type="SMART" id="SM00823">
    <property type="entry name" value="PKS_PP"/>
    <property type="match status" value="1"/>
</dbReference>
<proteinExistence type="predicted"/>
<gene>
    <name evidence="4" type="ORF">JNW91_07575</name>
</gene>
<dbReference type="Gene3D" id="1.10.1200.10">
    <property type="entry name" value="ACP-like"/>
    <property type="match status" value="1"/>
</dbReference>
<organism evidence="4 5">
    <name type="scientific">Micromonospora parastrephiae</name>
    <dbReference type="NCBI Taxonomy" id="2806101"/>
    <lineage>
        <taxon>Bacteria</taxon>
        <taxon>Bacillati</taxon>
        <taxon>Actinomycetota</taxon>
        <taxon>Actinomycetes</taxon>
        <taxon>Micromonosporales</taxon>
        <taxon>Micromonosporaceae</taxon>
        <taxon>Micromonospora</taxon>
    </lineage>
</organism>
<evidence type="ECO:0000313" key="4">
    <source>
        <dbReference type="EMBL" id="MBM0231730.1"/>
    </source>
</evidence>
<dbReference type="PANTHER" id="PTHR45527">
    <property type="entry name" value="NONRIBOSOMAL PEPTIDE SYNTHETASE"/>
    <property type="match status" value="1"/>
</dbReference>
<dbReference type="PROSITE" id="PS50075">
    <property type="entry name" value="CARRIER"/>
    <property type="match status" value="1"/>
</dbReference>
<dbReference type="Pfam" id="PF00550">
    <property type="entry name" value="PP-binding"/>
    <property type="match status" value="1"/>
</dbReference>
<dbReference type="PANTHER" id="PTHR45527:SF1">
    <property type="entry name" value="FATTY ACID SYNTHASE"/>
    <property type="match status" value="1"/>
</dbReference>
<evidence type="ECO:0000256" key="1">
    <source>
        <dbReference type="ARBA" id="ARBA00022450"/>
    </source>
</evidence>
<accession>A0ABS1XR39</accession>
<dbReference type="RefSeq" id="WP_203174191.1">
    <property type="nucleotide sequence ID" value="NZ_JAEVHM010000022.1"/>
</dbReference>
<reference evidence="4 5" key="1">
    <citation type="submission" date="2021-01" db="EMBL/GenBank/DDBJ databases">
        <title>Draft genome sequence of Micromonospora sp. strain STR1_7.</title>
        <authorList>
            <person name="Karlyshev A."/>
            <person name="Jawad R."/>
        </authorList>
    </citation>
    <scope>NUCLEOTIDE SEQUENCE [LARGE SCALE GENOMIC DNA]</scope>
    <source>
        <strain evidence="4 5">STR1-7</strain>
    </source>
</reference>
<dbReference type="Gene3D" id="3.40.50.1820">
    <property type="entry name" value="alpha/beta hydrolase"/>
    <property type="match status" value="1"/>
</dbReference>
<dbReference type="InterPro" id="IPR020806">
    <property type="entry name" value="PKS_PP-bd"/>
</dbReference>
<dbReference type="SUPFAM" id="SSF47336">
    <property type="entry name" value="ACP-like"/>
    <property type="match status" value="1"/>
</dbReference>
<comment type="caution">
    <text evidence="4">The sequence shown here is derived from an EMBL/GenBank/DDBJ whole genome shotgun (WGS) entry which is preliminary data.</text>
</comment>
<dbReference type="InterPro" id="IPR029058">
    <property type="entry name" value="AB_hydrolase_fold"/>
</dbReference>
<evidence type="ECO:0000256" key="2">
    <source>
        <dbReference type="ARBA" id="ARBA00022553"/>
    </source>
</evidence>
<dbReference type="SUPFAM" id="SSF53474">
    <property type="entry name" value="alpha/beta-Hydrolases"/>
    <property type="match status" value="1"/>
</dbReference>
<feature type="domain" description="Carrier" evidence="3">
    <location>
        <begin position="11"/>
        <end position="84"/>
    </location>
</feature>
<dbReference type="EMBL" id="JAEVHM010000022">
    <property type="protein sequence ID" value="MBM0231730.1"/>
    <property type="molecule type" value="Genomic_DNA"/>
</dbReference>
<keyword evidence="1" id="KW-0596">Phosphopantetheine</keyword>
<name>A0ABS1XR39_9ACTN</name>
<keyword evidence="5" id="KW-1185">Reference proteome</keyword>